<dbReference type="InterPro" id="IPR012809">
    <property type="entry name" value="ECF_CbiQ"/>
</dbReference>
<dbReference type="PANTHER" id="PTHR43723:SF1">
    <property type="entry name" value="COBALT TRANSPORT PROTEIN CBIQ"/>
    <property type="match status" value="1"/>
</dbReference>
<feature type="transmembrane region" description="Helical" evidence="6">
    <location>
        <begin position="102"/>
        <end position="122"/>
    </location>
</feature>
<protein>
    <submittedName>
        <fullName evidence="7">Cobalt ECF transporter T component CbiQ</fullName>
    </submittedName>
</protein>
<comment type="caution">
    <text evidence="7">The sequence shown here is derived from an EMBL/GenBank/DDBJ whole genome shotgun (WGS) entry which is preliminary data.</text>
</comment>
<evidence type="ECO:0000256" key="2">
    <source>
        <dbReference type="ARBA" id="ARBA00022475"/>
    </source>
</evidence>
<dbReference type="NCBIfam" id="TIGR02454">
    <property type="entry name" value="ECF_T_CbiQ"/>
    <property type="match status" value="1"/>
</dbReference>
<keyword evidence="5 6" id="KW-0472">Membrane</keyword>
<dbReference type="InterPro" id="IPR052770">
    <property type="entry name" value="Cobalt_transport_CbiQ"/>
</dbReference>
<feature type="transmembrane region" description="Helical" evidence="6">
    <location>
        <begin position="61"/>
        <end position="82"/>
    </location>
</feature>
<keyword evidence="3 6" id="KW-0812">Transmembrane</keyword>
<feature type="transmembrane region" description="Helical" evidence="6">
    <location>
        <begin position="22"/>
        <end position="55"/>
    </location>
</feature>
<keyword evidence="2" id="KW-1003">Cell membrane</keyword>
<dbReference type="AlphaFoldDB" id="A0A939IYD3"/>
<name>A0A939IYD3_9CORY</name>
<proteinExistence type="predicted"/>
<organism evidence="7 8">
    <name type="scientific">Corynebacterium mendelii</name>
    <dbReference type="NCBI Taxonomy" id="2765362"/>
    <lineage>
        <taxon>Bacteria</taxon>
        <taxon>Bacillati</taxon>
        <taxon>Actinomycetota</taxon>
        <taxon>Actinomycetes</taxon>
        <taxon>Mycobacteriales</taxon>
        <taxon>Corynebacteriaceae</taxon>
        <taxon>Corynebacterium</taxon>
    </lineage>
</organism>
<feature type="transmembrane region" description="Helical" evidence="6">
    <location>
        <begin position="226"/>
        <end position="246"/>
    </location>
</feature>
<evidence type="ECO:0000313" key="8">
    <source>
        <dbReference type="Proteomes" id="UP000664332"/>
    </source>
</evidence>
<evidence type="ECO:0000256" key="5">
    <source>
        <dbReference type="ARBA" id="ARBA00023136"/>
    </source>
</evidence>
<evidence type="ECO:0000313" key="7">
    <source>
        <dbReference type="EMBL" id="MBN9645008.1"/>
    </source>
</evidence>
<keyword evidence="8" id="KW-1185">Reference proteome</keyword>
<dbReference type="GO" id="GO:0006824">
    <property type="term" value="P:cobalt ion transport"/>
    <property type="evidence" value="ECO:0007669"/>
    <property type="project" value="InterPro"/>
</dbReference>
<evidence type="ECO:0000256" key="3">
    <source>
        <dbReference type="ARBA" id="ARBA00022692"/>
    </source>
</evidence>
<reference evidence="7" key="1">
    <citation type="submission" date="2021-03" db="EMBL/GenBank/DDBJ databases">
        <authorList>
            <person name="Sun Q."/>
        </authorList>
    </citation>
    <scope>NUCLEOTIDE SEQUENCE</scope>
    <source>
        <strain evidence="7">CCM 8862</strain>
    </source>
</reference>
<dbReference type="PANTHER" id="PTHR43723">
    <property type="entry name" value="COBALT TRANSPORT PROTEIN CBIQ"/>
    <property type="match status" value="1"/>
</dbReference>
<dbReference type="GO" id="GO:0043190">
    <property type="term" value="C:ATP-binding cassette (ABC) transporter complex"/>
    <property type="evidence" value="ECO:0007669"/>
    <property type="project" value="InterPro"/>
</dbReference>
<accession>A0A939IYD3</accession>
<gene>
    <name evidence="7" type="primary">cbiQ</name>
    <name evidence="7" type="ORF">JZY06_10350</name>
</gene>
<dbReference type="RefSeq" id="WP_207279495.1">
    <property type="nucleotide sequence ID" value="NZ_JAFLEQ010000017.1"/>
</dbReference>
<dbReference type="Proteomes" id="UP000664332">
    <property type="component" value="Unassembled WGS sequence"/>
</dbReference>
<sequence length="251" mass="26789">MNPLEQAAATSRLARVNVGQKALLFLGLLLLAVSLPPWPALPMIAVVIIASAIYARVPWRLYLGLVGAPTSFLLPGMVPLIWSIGADGISLIDGGTSDAARVLCRCVTAMSATMLFAVTTPMSEQLAWLARIGVPDWAVQITMLTYRMIGTLIDTARTMYHAQAQRLGYSNWRCWISSLAGQASSLFVVAFTRARTLQEGMELRADISAAATGTTLHTVRQANARATALIVLVLLAVTAVSLSGMIPAPKL</sequence>
<dbReference type="InterPro" id="IPR003339">
    <property type="entry name" value="ABC/ECF_trnsptr_transmembrane"/>
</dbReference>
<comment type="subcellular location">
    <subcellularLocation>
        <location evidence="1">Cell membrane</location>
        <topology evidence="1">Multi-pass membrane protein</topology>
    </subcellularLocation>
</comment>
<keyword evidence="4 6" id="KW-1133">Transmembrane helix</keyword>
<dbReference type="CDD" id="cd16914">
    <property type="entry name" value="EcfT"/>
    <property type="match status" value="1"/>
</dbReference>
<evidence type="ECO:0000256" key="4">
    <source>
        <dbReference type="ARBA" id="ARBA00022989"/>
    </source>
</evidence>
<dbReference type="EMBL" id="JAFLEQ010000017">
    <property type="protein sequence ID" value="MBN9645008.1"/>
    <property type="molecule type" value="Genomic_DNA"/>
</dbReference>
<evidence type="ECO:0000256" key="6">
    <source>
        <dbReference type="SAM" id="Phobius"/>
    </source>
</evidence>
<evidence type="ECO:0000256" key="1">
    <source>
        <dbReference type="ARBA" id="ARBA00004651"/>
    </source>
</evidence>
<dbReference type="Pfam" id="PF02361">
    <property type="entry name" value="CbiQ"/>
    <property type="match status" value="1"/>
</dbReference>